<dbReference type="PROSITE" id="PS50893">
    <property type="entry name" value="ABC_TRANSPORTER_2"/>
    <property type="match status" value="1"/>
</dbReference>
<sequence>MTSPHPPSAILTADGLCKTYSSGNQQHHAVRNVTVDIVEGEFTVIMGNSGSGKSSLLYLLSGLEQATAGHVLFKGKDIHALPQKELAKFRAKEMGYIYQSINLIPDLTLLENVSLPGYVAGRPKAEVKREAAALLEQMGLASESGRLPMQTSGGQQQRGAIARALINKPPLLFADEPTGSLNYDQGVSVLNLLTKLNHGGQSIVMVTHDIKAACRGDRIIVISDGKISGDIQLGRYDGGDMSERESIVFAFATKEGRP</sequence>
<dbReference type="PANTHER" id="PTHR24220">
    <property type="entry name" value="IMPORT ATP-BINDING PROTEIN"/>
    <property type="match status" value="1"/>
</dbReference>
<keyword evidence="2" id="KW-0547">Nucleotide-binding</keyword>
<dbReference type="RefSeq" id="WP_068684443.1">
    <property type="nucleotide sequence ID" value="NZ_LYPA01000064.1"/>
</dbReference>
<dbReference type="STRING" id="1844972.A7K91_05975"/>
<dbReference type="InterPro" id="IPR003593">
    <property type="entry name" value="AAA+_ATPase"/>
</dbReference>
<evidence type="ECO:0000313" key="5">
    <source>
        <dbReference type="EMBL" id="OBR65102.1"/>
    </source>
</evidence>
<dbReference type="CDD" id="cd03255">
    <property type="entry name" value="ABC_MJ0796_LolCDE_FtsE"/>
    <property type="match status" value="1"/>
</dbReference>
<keyword evidence="6" id="KW-1185">Reference proteome</keyword>
<dbReference type="GO" id="GO:0016887">
    <property type="term" value="F:ATP hydrolysis activity"/>
    <property type="evidence" value="ECO:0007669"/>
    <property type="project" value="InterPro"/>
</dbReference>
<dbReference type="GO" id="GO:0098796">
    <property type="term" value="C:membrane protein complex"/>
    <property type="evidence" value="ECO:0007669"/>
    <property type="project" value="UniProtKB-ARBA"/>
</dbReference>
<dbReference type="InterPro" id="IPR015854">
    <property type="entry name" value="ABC_transpr_LolD-like"/>
</dbReference>
<evidence type="ECO:0000313" key="6">
    <source>
        <dbReference type="Proteomes" id="UP000092024"/>
    </source>
</evidence>
<dbReference type="InterPro" id="IPR027417">
    <property type="entry name" value="P-loop_NTPase"/>
</dbReference>
<dbReference type="OrthoDB" id="9791546at2"/>
<name>A0A1A5YHN5_9BACL</name>
<accession>A0A1A5YHN5</accession>
<dbReference type="GO" id="GO:0022857">
    <property type="term" value="F:transmembrane transporter activity"/>
    <property type="evidence" value="ECO:0007669"/>
    <property type="project" value="TreeGrafter"/>
</dbReference>
<proteinExistence type="predicted"/>
<comment type="caution">
    <text evidence="5">The sequence shown here is derived from an EMBL/GenBank/DDBJ whole genome shotgun (WGS) entry which is preliminary data.</text>
</comment>
<evidence type="ECO:0000256" key="3">
    <source>
        <dbReference type="ARBA" id="ARBA00022840"/>
    </source>
</evidence>
<dbReference type="Pfam" id="PF00005">
    <property type="entry name" value="ABC_tran"/>
    <property type="match status" value="1"/>
</dbReference>
<dbReference type="SUPFAM" id="SSF52540">
    <property type="entry name" value="P-loop containing nucleoside triphosphate hydrolases"/>
    <property type="match status" value="1"/>
</dbReference>
<dbReference type="AlphaFoldDB" id="A0A1A5YHN5"/>
<dbReference type="FunFam" id="3.40.50.300:FF:000032">
    <property type="entry name" value="Export ABC transporter ATP-binding protein"/>
    <property type="match status" value="1"/>
</dbReference>
<protein>
    <submittedName>
        <fullName evidence="5">ABC transporter ATP-binding protein</fullName>
    </submittedName>
</protein>
<evidence type="ECO:0000259" key="4">
    <source>
        <dbReference type="PROSITE" id="PS50893"/>
    </source>
</evidence>
<feature type="domain" description="ABC transporter" evidence="4">
    <location>
        <begin position="11"/>
        <end position="249"/>
    </location>
</feature>
<organism evidence="5 6">
    <name type="scientific">Paenibacillus oryzae</name>
    <dbReference type="NCBI Taxonomy" id="1844972"/>
    <lineage>
        <taxon>Bacteria</taxon>
        <taxon>Bacillati</taxon>
        <taxon>Bacillota</taxon>
        <taxon>Bacilli</taxon>
        <taxon>Bacillales</taxon>
        <taxon>Paenibacillaceae</taxon>
        <taxon>Paenibacillus</taxon>
    </lineage>
</organism>
<keyword evidence="3 5" id="KW-0067">ATP-binding</keyword>
<dbReference type="InterPro" id="IPR003439">
    <property type="entry name" value="ABC_transporter-like_ATP-bd"/>
</dbReference>
<dbReference type="GO" id="GO:0005524">
    <property type="term" value="F:ATP binding"/>
    <property type="evidence" value="ECO:0007669"/>
    <property type="project" value="UniProtKB-KW"/>
</dbReference>
<dbReference type="Proteomes" id="UP000092024">
    <property type="component" value="Unassembled WGS sequence"/>
</dbReference>
<dbReference type="EMBL" id="LYPA01000064">
    <property type="protein sequence ID" value="OBR65102.1"/>
    <property type="molecule type" value="Genomic_DNA"/>
</dbReference>
<keyword evidence="1" id="KW-0813">Transport</keyword>
<dbReference type="GO" id="GO:0005886">
    <property type="term" value="C:plasma membrane"/>
    <property type="evidence" value="ECO:0007669"/>
    <property type="project" value="TreeGrafter"/>
</dbReference>
<dbReference type="PANTHER" id="PTHR24220:SF86">
    <property type="entry name" value="ABC TRANSPORTER ABCH.1"/>
    <property type="match status" value="1"/>
</dbReference>
<reference evidence="5 6" key="1">
    <citation type="submission" date="2016-05" db="EMBL/GenBank/DDBJ databases">
        <title>Paenibacillus oryzae. sp. nov., isolated from the rice root.</title>
        <authorList>
            <person name="Zhang J."/>
            <person name="Zhang X."/>
        </authorList>
    </citation>
    <scope>NUCLEOTIDE SEQUENCE [LARGE SCALE GENOMIC DNA]</scope>
    <source>
        <strain evidence="5 6">1DrF-4</strain>
    </source>
</reference>
<dbReference type="Gene3D" id="3.40.50.300">
    <property type="entry name" value="P-loop containing nucleotide triphosphate hydrolases"/>
    <property type="match status" value="1"/>
</dbReference>
<dbReference type="SMART" id="SM00382">
    <property type="entry name" value="AAA"/>
    <property type="match status" value="1"/>
</dbReference>
<evidence type="ECO:0000256" key="1">
    <source>
        <dbReference type="ARBA" id="ARBA00022448"/>
    </source>
</evidence>
<gene>
    <name evidence="5" type="ORF">A7K91_05975</name>
</gene>
<evidence type="ECO:0000256" key="2">
    <source>
        <dbReference type="ARBA" id="ARBA00022741"/>
    </source>
</evidence>
<dbReference type="InterPro" id="IPR017911">
    <property type="entry name" value="MacB-like_ATP-bd"/>
</dbReference>